<dbReference type="Gene3D" id="3.40.30.10">
    <property type="entry name" value="Glutaredoxin"/>
    <property type="match status" value="2"/>
</dbReference>
<dbReference type="Pfam" id="PF01323">
    <property type="entry name" value="DSBA"/>
    <property type="match status" value="1"/>
</dbReference>
<organism evidence="2 3">
    <name type="scientific">Henriciella mobilis</name>
    <dbReference type="NCBI Taxonomy" id="2305467"/>
    <lineage>
        <taxon>Bacteria</taxon>
        <taxon>Pseudomonadati</taxon>
        <taxon>Pseudomonadota</taxon>
        <taxon>Alphaproteobacteria</taxon>
        <taxon>Hyphomonadales</taxon>
        <taxon>Hyphomonadaceae</taxon>
        <taxon>Henriciella</taxon>
    </lineage>
</organism>
<comment type="caution">
    <text evidence="2">The sequence shown here is derived from an EMBL/GenBank/DDBJ whole genome shotgun (WGS) entry which is preliminary data.</text>
</comment>
<keyword evidence="2" id="KW-0413">Isomerase</keyword>
<name>A0A399RAD6_9PROT</name>
<evidence type="ECO:0000313" key="3">
    <source>
        <dbReference type="Proteomes" id="UP000266385"/>
    </source>
</evidence>
<dbReference type="InterPro" id="IPR051924">
    <property type="entry name" value="GST_Kappa/NadH"/>
</dbReference>
<protein>
    <submittedName>
        <fullName evidence="2">2-hydroxychromene-2-carboxylate isomerase</fullName>
    </submittedName>
</protein>
<gene>
    <name evidence="2" type="ORF">D1223_18550</name>
</gene>
<dbReference type="AlphaFoldDB" id="A0A399RAD6"/>
<keyword evidence="3" id="KW-1185">Reference proteome</keyword>
<dbReference type="GO" id="GO:0016491">
    <property type="term" value="F:oxidoreductase activity"/>
    <property type="evidence" value="ECO:0007669"/>
    <property type="project" value="InterPro"/>
</dbReference>
<dbReference type="PANTHER" id="PTHR42943:SF2">
    <property type="entry name" value="GLUTATHIONE S-TRANSFERASE KAPPA 1"/>
    <property type="match status" value="1"/>
</dbReference>
<dbReference type="InterPro" id="IPR001853">
    <property type="entry name" value="DSBA-like_thioredoxin_dom"/>
</dbReference>
<dbReference type="GO" id="GO:0016853">
    <property type="term" value="F:isomerase activity"/>
    <property type="evidence" value="ECO:0007669"/>
    <property type="project" value="UniProtKB-KW"/>
</dbReference>
<proteinExistence type="predicted"/>
<dbReference type="InterPro" id="IPR036249">
    <property type="entry name" value="Thioredoxin-like_sf"/>
</dbReference>
<evidence type="ECO:0000259" key="1">
    <source>
        <dbReference type="Pfam" id="PF01323"/>
    </source>
</evidence>
<reference evidence="2 3" key="1">
    <citation type="submission" date="2018-08" db="EMBL/GenBank/DDBJ databases">
        <title>Henriciella mobilis sp. nov., isolated from seawater.</title>
        <authorList>
            <person name="Cheng H."/>
            <person name="Wu Y.-H."/>
            <person name="Xu X.-W."/>
            <person name="Guo L.-L."/>
        </authorList>
    </citation>
    <scope>NUCLEOTIDE SEQUENCE [LARGE SCALE GENOMIC DNA]</scope>
    <source>
        <strain evidence="2 3">JN25</strain>
    </source>
</reference>
<dbReference type="SUPFAM" id="SSF52833">
    <property type="entry name" value="Thioredoxin-like"/>
    <property type="match status" value="2"/>
</dbReference>
<dbReference type="PANTHER" id="PTHR42943">
    <property type="entry name" value="GLUTATHIONE S-TRANSFERASE KAPPA"/>
    <property type="match status" value="1"/>
</dbReference>
<dbReference type="EMBL" id="QWFX01000016">
    <property type="protein sequence ID" value="RIJ26927.1"/>
    <property type="molecule type" value="Genomic_DNA"/>
</dbReference>
<feature type="domain" description="DSBA-like thioredoxin" evidence="1">
    <location>
        <begin position="200"/>
        <end position="383"/>
    </location>
</feature>
<dbReference type="RefSeq" id="WP_119377820.1">
    <property type="nucleotide sequence ID" value="NZ_QWFX01000016.1"/>
</dbReference>
<dbReference type="Proteomes" id="UP000266385">
    <property type="component" value="Unassembled WGS sequence"/>
</dbReference>
<accession>A0A399RAD6</accession>
<sequence>MVDYFHDASDPYSHLVAQVLPQLVARYDIELVPHLVSPPPDWAAPDRQKLVSYSRLDAERLAARAGLGFKDPGEQPPSGRTQIAEAALAKAISAGTFFQDAAGIGVWLWTGEGQIPEAGGDAGAVKQEGDAKRDELGHYLAGTFHLDGEWFWGIDRLHYLEARLAAAGLRKPGAPDTPIFAPPPLLANPPAAPGQAPELHYYLSFRSPYTCIAASRVKALADAYGAELKLRYVLPMVMRGMQVPRTKGIYILKDTAREAQRLGIPFGKVADPVGEPVERGYSLLPWAMEEGKGFAYAESFLNGVWAEGIDAGSDSGLKTIVERAGLDWKTAKPLIGNEDWKPIAEANRAEMMGLGIWGVPSFRVGDVSAWGQDRLWLIEEALQSERGLA</sequence>
<dbReference type="OrthoDB" id="5244108at2"/>
<evidence type="ECO:0000313" key="2">
    <source>
        <dbReference type="EMBL" id="RIJ26927.1"/>
    </source>
</evidence>